<reference evidence="1 2" key="1">
    <citation type="submission" date="2021-06" db="EMBL/GenBank/DDBJ databases">
        <authorList>
            <person name="Kallberg Y."/>
            <person name="Tangrot J."/>
            <person name="Rosling A."/>
        </authorList>
    </citation>
    <scope>NUCLEOTIDE SEQUENCE [LARGE SCALE GENOMIC DNA]</scope>
    <source>
        <strain evidence="1 2">120-4 pot B 10/14</strain>
    </source>
</reference>
<protein>
    <submittedName>
        <fullName evidence="1">5858_t:CDS:1</fullName>
    </submittedName>
</protein>
<evidence type="ECO:0000313" key="2">
    <source>
        <dbReference type="Proteomes" id="UP000789901"/>
    </source>
</evidence>
<gene>
    <name evidence="1" type="ORF">GMARGA_LOCUS34261</name>
</gene>
<dbReference type="EMBL" id="CAJVQB010059503">
    <property type="protein sequence ID" value="CAG8839022.1"/>
    <property type="molecule type" value="Genomic_DNA"/>
</dbReference>
<comment type="caution">
    <text evidence="1">The sequence shown here is derived from an EMBL/GenBank/DDBJ whole genome shotgun (WGS) entry which is preliminary data.</text>
</comment>
<organism evidence="1 2">
    <name type="scientific">Gigaspora margarita</name>
    <dbReference type="NCBI Taxonomy" id="4874"/>
    <lineage>
        <taxon>Eukaryota</taxon>
        <taxon>Fungi</taxon>
        <taxon>Fungi incertae sedis</taxon>
        <taxon>Mucoromycota</taxon>
        <taxon>Glomeromycotina</taxon>
        <taxon>Glomeromycetes</taxon>
        <taxon>Diversisporales</taxon>
        <taxon>Gigasporaceae</taxon>
        <taxon>Gigaspora</taxon>
    </lineage>
</organism>
<name>A0ABN7WS81_GIGMA</name>
<feature type="non-terminal residue" evidence="1">
    <location>
        <position position="1"/>
    </location>
</feature>
<accession>A0ABN7WS81</accession>
<sequence length="60" mass="7224">RKIIKDEMHRLNISFNFWKVRGTRLWNSTSLCGNNKMKVLQQFNLELLFRSSRATLIQKL</sequence>
<proteinExistence type="predicted"/>
<dbReference type="Proteomes" id="UP000789901">
    <property type="component" value="Unassembled WGS sequence"/>
</dbReference>
<evidence type="ECO:0000313" key="1">
    <source>
        <dbReference type="EMBL" id="CAG8839022.1"/>
    </source>
</evidence>
<keyword evidence="2" id="KW-1185">Reference proteome</keyword>